<gene>
    <name evidence="5" type="primary">mutS_1</name>
    <name evidence="5" type="ORF">NRB20_49850</name>
</gene>
<dbReference type="Gene3D" id="3.40.50.300">
    <property type="entry name" value="P-loop containing nucleotide triphosphate hydrolases"/>
    <property type="match status" value="1"/>
</dbReference>
<keyword evidence="3" id="KW-0238">DNA-binding</keyword>
<dbReference type="SMART" id="SM00534">
    <property type="entry name" value="MUTSac"/>
    <property type="match status" value="1"/>
</dbReference>
<comment type="caution">
    <text evidence="5">The sequence shown here is derived from an EMBL/GenBank/DDBJ whole genome shotgun (WGS) entry which is preliminary data.</text>
</comment>
<keyword evidence="2" id="KW-0067">ATP-binding</keyword>
<dbReference type="Pfam" id="PF00488">
    <property type="entry name" value="MutS_V"/>
    <property type="match status" value="1"/>
</dbReference>
<keyword evidence="6" id="KW-1185">Reference proteome</keyword>
<organism evidence="5 6">
    <name type="scientific">Nocardia macrotermitis</name>
    <dbReference type="NCBI Taxonomy" id="2585198"/>
    <lineage>
        <taxon>Bacteria</taxon>
        <taxon>Bacillati</taxon>
        <taxon>Actinomycetota</taxon>
        <taxon>Actinomycetes</taxon>
        <taxon>Mycobacteriales</taxon>
        <taxon>Nocardiaceae</taxon>
        <taxon>Nocardia</taxon>
    </lineage>
</organism>
<protein>
    <submittedName>
        <fullName evidence="5">DNA mismatch repair protein MutS</fullName>
    </submittedName>
</protein>
<dbReference type="InterPro" id="IPR027417">
    <property type="entry name" value="P-loop_NTPase"/>
</dbReference>
<dbReference type="EMBL" id="WEGK01000011">
    <property type="protein sequence ID" value="MQY21872.1"/>
    <property type="molecule type" value="Genomic_DNA"/>
</dbReference>
<dbReference type="InterPro" id="IPR000432">
    <property type="entry name" value="DNA_mismatch_repair_MutS_C"/>
</dbReference>
<dbReference type="RefSeq" id="WP_153412986.1">
    <property type="nucleotide sequence ID" value="NZ_WEGK01000011.1"/>
</dbReference>
<dbReference type="GO" id="GO:0005524">
    <property type="term" value="F:ATP binding"/>
    <property type="evidence" value="ECO:0007669"/>
    <property type="project" value="UniProtKB-KW"/>
</dbReference>
<evidence type="ECO:0000313" key="5">
    <source>
        <dbReference type="EMBL" id="MQY21872.1"/>
    </source>
</evidence>
<feature type="domain" description="DNA mismatch repair proteins mutS family" evidence="4">
    <location>
        <begin position="318"/>
        <end position="495"/>
    </location>
</feature>
<evidence type="ECO:0000259" key="4">
    <source>
        <dbReference type="SMART" id="SM00534"/>
    </source>
</evidence>
<dbReference type="SUPFAM" id="SSF52540">
    <property type="entry name" value="P-loop containing nucleoside triphosphate hydrolases"/>
    <property type="match status" value="1"/>
</dbReference>
<evidence type="ECO:0000313" key="6">
    <source>
        <dbReference type="Proteomes" id="UP000438448"/>
    </source>
</evidence>
<evidence type="ECO:0000256" key="1">
    <source>
        <dbReference type="ARBA" id="ARBA00022741"/>
    </source>
</evidence>
<sequence>MRLALLQPPDVAVRTVTTEPRTLTDLGLDALCTAMSRDEEFGEDPAVAAAVRAILPVSVTDPEVIRYRHAVLADCCAHPDAVRELYRIATRATQIKRYRVGPRHRPNGKLLLALEPLRELLGCLRELRTACARHTASFESAGFADLAATVAAELDESYLTSVEQQLATLDFEHGLHFTASLGPGDKIAGITLHAPIRRRRFGLDRRTGRAFEAIDDPEPESDPLVRLQNPALQIIADVVSDAADHVQDFFGLLHTQLAFYLGCVTLHRRLIRDSIPFCLPTVHPTGSARLRCTGLRDIGLCLTAGRTVVGNDLDATGRTLVIVTGANNGGKSTFLRSVGAAQLMAHAGIFVTATTFETDLHGGIFTHFAADEDRTMSHGKLVEELTRMSTLIDHMTPNSLLLCNESFATTAARDAEQIATPLLNALLDTGITILFVTHLTEFARRRADSPHPTDLFLRAERLPDGTRTYHLTPATPEPESHATDIFHKVFDRTPESHTPPR</sequence>
<dbReference type="GO" id="GO:0006298">
    <property type="term" value="P:mismatch repair"/>
    <property type="evidence" value="ECO:0007669"/>
    <property type="project" value="InterPro"/>
</dbReference>
<proteinExistence type="predicted"/>
<dbReference type="Proteomes" id="UP000438448">
    <property type="component" value="Unassembled WGS sequence"/>
</dbReference>
<evidence type="ECO:0000256" key="3">
    <source>
        <dbReference type="ARBA" id="ARBA00023125"/>
    </source>
</evidence>
<dbReference type="GO" id="GO:0030983">
    <property type="term" value="F:mismatched DNA binding"/>
    <property type="evidence" value="ECO:0007669"/>
    <property type="project" value="InterPro"/>
</dbReference>
<dbReference type="AlphaFoldDB" id="A0A7K0D978"/>
<reference evidence="5 6" key="1">
    <citation type="submission" date="2019-10" db="EMBL/GenBank/DDBJ databases">
        <title>Nocardia macrotermitis sp. nov. and Nocardia aurantia sp. nov., isolated from the gut of fungus growing-termite Macrotermes natalensis.</title>
        <authorList>
            <person name="Benndorf R."/>
            <person name="Schwitalla J."/>
            <person name="Martin K."/>
            <person name="De Beer W."/>
            <person name="Kaster A.-K."/>
            <person name="Vollmers J."/>
            <person name="Poulsen M."/>
            <person name="Beemelmanns C."/>
        </authorList>
    </citation>
    <scope>NUCLEOTIDE SEQUENCE [LARGE SCALE GENOMIC DNA]</scope>
    <source>
        <strain evidence="5 6">RB20</strain>
    </source>
</reference>
<dbReference type="PANTHER" id="PTHR11361">
    <property type="entry name" value="DNA MISMATCH REPAIR PROTEIN MUTS FAMILY MEMBER"/>
    <property type="match status" value="1"/>
</dbReference>
<dbReference type="GO" id="GO:0005829">
    <property type="term" value="C:cytosol"/>
    <property type="evidence" value="ECO:0007669"/>
    <property type="project" value="TreeGrafter"/>
</dbReference>
<accession>A0A7K0D978</accession>
<keyword evidence="1" id="KW-0547">Nucleotide-binding</keyword>
<dbReference type="InterPro" id="IPR045076">
    <property type="entry name" value="MutS"/>
</dbReference>
<dbReference type="GO" id="GO:0140664">
    <property type="term" value="F:ATP-dependent DNA damage sensor activity"/>
    <property type="evidence" value="ECO:0007669"/>
    <property type="project" value="InterPro"/>
</dbReference>
<dbReference type="PANTHER" id="PTHR11361:SF34">
    <property type="entry name" value="DNA MISMATCH REPAIR PROTEIN MSH1, MITOCHONDRIAL"/>
    <property type="match status" value="1"/>
</dbReference>
<dbReference type="OrthoDB" id="9808166at2"/>
<name>A0A7K0D978_9NOCA</name>
<evidence type="ECO:0000256" key="2">
    <source>
        <dbReference type="ARBA" id="ARBA00022840"/>
    </source>
</evidence>